<dbReference type="InterPro" id="IPR011032">
    <property type="entry name" value="GroES-like_sf"/>
</dbReference>
<evidence type="ECO:0000259" key="7">
    <source>
        <dbReference type="SMART" id="SM00829"/>
    </source>
</evidence>
<keyword evidence="5" id="KW-0560">Oxidoreductase</keyword>
<dbReference type="InterPro" id="IPR002328">
    <property type="entry name" value="ADH_Zn_CS"/>
</dbReference>
<dbReference type="Gene3D" id="3.90.180.10">
    <property type="entry name" value="Medium-chain alcohol dehydrogenases, catalytic domain"/>
    <property type="match status" value="1"/>
</dbReference>
<gene>
    <name evidence="8" type="ORF">SNE35_31235</name>
</gene>
<dbReference type="Pfam" id="PF00107">
    <property type="entry name" value="ADH_zinc_N"/>
    <property type="match status" value="1"/>
</dbReference>
<comment type="similarity">
    <text evidence="2 6">Belongs to the zinc-containing alcohol dehydrogenase family.</text>
</comment>
<evidence type="ECO:0000313" key="9">
    <source>
        <dbReference type="Proteomes" id="UP001285263"/>
    </source>
</evidence>
<dbReference type="InterPro" id="IPR013149">
    <property type="entry name" value="ADH-like_C"/>
</dbReference>
<evidence type="ECO:0000256" key="3">
    <source>
        <dbReference type="ARBA" id="ARBA00022723"/>
    </source>
</evidence>
<dbReference type="PANTHER" id="PTHR43350:SF2">
    <property type="entry name" value="GROES-LIKE ZINC-BINDING ALCOHOL DEHYDROGENASE FAMILY PROTEIN"/>
    <property type="match status" value="1"/>
</dbReference>
<dbReference type="SMART" id="SM00829">
    <property type="entry name" value="PKS_ER"/>
    <property type="match status" value="1"/>
</dbReference>
<comment type="caution">
    <text evidence="8">The sequence shown here is derived from an EMBL/GenBank/DDBJ whole genome shotgun (WGS) entry which is preliminary data.</text>
</comment>
<dbReference type="PROSITE" id="PS00059">
    <property type="entry name" value="ADH_ZINC"/>
    <property type="match status" value="1"/>
</dbReference>
<dbReference type="SUPFAM" id="SSF50129">
    <property type="entry name" value="GroES-like"/>
    <property type="match status" value="1"/>
</dbReference>
<keyword evidence="9" id="KW-1185">Reference proteome</keyword>
<dbReference type="RefSeq" id="WP_320426981.1">
    <property type="nucleotide sequence ID" value="NZ_JAXCLA010000013.1"/>
</dbReference>
<name>A0ABU5DRR5_9BURK</name>
<dbReference type="InterPro" id="IPR036291">
    <property type="entry name" value="NAD(P)-bd_dom_sf"/>
</dbReference>
<dbReference type="InterPro" id="IPR013154">
    <property type="entry name" value="ADH-like_N"/>
</dbReference>
<evidence type="ECO:0000313" key="8">
    <source>
        <dbReference type="EMBL" id="MDY0749014.1"/>
    </source>
</evidence>
<dbReference type="Proteomes" id="UP001285263">
    <property type="component" value="Unassembled WGS sequence"/>
</dbReference>
<reference evidence="8 9" key="1">
    <citation type="submission" date="2023-11" db="EMBL/GenBank/DDBJ databases">
        <title>Paucibacter sp. nov., isolated from fresh soil in Korea.</title>
        <authorList>
            <person name="Le N.T.T."/>
        </authorList>
    </citation>
    <scope>NUCLEOTIDE SEQUENCE [LARGE SCALE GENOMIC DNA]</scope>
    <source>
        <strain evidence="8 9">R3-3</strain>
    </source>
</reference>
<dbReference type="Pfam" id="PF08240">
    <property type="entry name" value="ADH_N"/>
    <property type="match status" value="1"/>
</dbReference>
<evidence type="ECO:0000256" key="4">
    <source>
        <dbReference type="ARBA" id="ARBA00022833"/>
    </source>
</evidence>
<keyword evidence="4 6" id="KW-0862">Zinc</keyword>
<dbReference type="PANTHER" id="PTHR43350">
    <property type="entry name" value="NAD-DEPENDENT ALCOHOL DEHYDROGENASE"/>
    <property type="match status" value="1"/>
</dbReference>
<accession>A0ABU5DRR5</accession>
<dbReference type="InterPro" id="IPR020843">
    <property type="entry name" value="ER"/>
</dbReference>
<dbReference type="SUPFAM" id="SSF51735">
    <property type="entry name" value="NAD(P)-binding Rossmann-fold domains"/>
    <property type="match status" value="1"/>
</dbReference>
<evidence type="ECO:0000256" key="5">
    <source>
        <dbReference type="ARBA" id="ARBA00023002"/>
    </source>
</evidence>
<feature type="domain" description="Enoyl reductase (ER)" evidence="7">
    <location>
        <begin position="10"/>
        <end position="364"/>
    </location>
</feature>
<organism evidence="8 9">
    <name type="scientific">Roseateles agri</name>
    <dbReference type="NCBI Taxonomy" id="3098619"/>
    <lineage>
        <taxon>Bacteria</taxon>
        <taxon>Pseudomonadati</taxon>
        <taxon>Pseudomonadota</taxon>
        <taxon>Betaproteobacteria</taxon>
        <taxon>Burkholderiales</taxon>
        <taxon>Sphaerotilaceae</taxon>
        <taxon>Roseateles</taxon>
    </lineage>
</organism>
<protein>
    <submittedName>
        <fullName evidence="8">NAD(P)-dependent alcohol dehydrogenase</fullName>
    </submittedName>
</protein>
<dbReference type="Gene3D" id="3.40.50.720">
    <property type="entry name" value="NAD(P)-binding Rossmann-like Domain"/>
    <property type="match status" value="1"/>
</dbReference>
<proteinExistence type="inferred from homology"/>
<evidence type="ECO:0000256" key="1">
    <source>
        <dbReference type="ARBA" id="ARBA00001947"/>
    </source>
</evidence>
<dbReference type="CDD" id="cd08278">
    <property type="entry name" value="benzyl_alcohol_DH"/>
    <property type="match status" value="1"/>
</dbReference>
<evidence type="ECO:0000256" key="6">
    <source>
        <dbReference type="RuleBase" id="RU361277"/>
    </source>
</evidence>
<keyword evidence="3 6" id="KW-0479">Metal-binding</keyword>
<sequence>MKTLAAIVRTSKAPFSLTDIELPELGAHDVLVQIAGVGICHTDLASRDGNLGAPFPSVFGHEGAGVVTAVGRDVTKLVVGDHVVLAPDSDGSCPLCQSGSPMYCDRFTDLNLQTDPHGPTARLHTGEHAHIKYFGQSSFAHFALAGDRNAVKVPKDAPLSLLGPLGCGIQTGAGTVMNGLRPRAGASILVLGTGTVGMAAIMGAAVCGCAKIIAVDRVESRLELSRTLGATHTIDTNHSPDLVAAILEIVPRGVDYIVDSAGVPALVEASIGGLARLGTVALVAVPPTPERTLNLPWLYMLLKGQIVQGFIEGNAIPDVFIPQMIALHQAGRFPFDKLIRVYPFEQINEAIEDQHAGKTIKAVLEMRS</sequence>
<comment type="cofactor">
    <cofactor evidence="1 6">
        <name>Zn(2+)</name>
        <dbReference type="ChEBI" id="CHEBI:29105"/>
    </cofactor>
</comment>
<dbReference type="EMBL" id="JAXCLA010000013">
    <property type="protein sequence ID" value="MDY0749014.1"/>
    <property type="molecule type" value="Genomic_DNA"/>
</dbReference>
<evidence type="ECO:0000256" key="2">
    <source>
        <dbReference type="ARBA" id="ARBA00008072"/>
    </source>
</evidence>